<evidence type="ECO:0000256" key="5">
    <source>
        <dbReference type="ARBA" id="ARBA00023268"/>
    </source>
</evidence>
<keyword evidence="5" id="KW-0511">Multifunctional enzyme</keyword>
<dbReference type="SUPFAM" id="SSF51735">
    <property type="entry name" value="NAD(P)-binding Rossmann-fold domains"/>
    <property type="match status" value="2"/>
</dbReference>
<dbReference type="Gene3D" id="3.10.129.110">
    <property type="entry name" value="Polyketide synthase dehydratase"/>
    <property type="match status" value="1"/>
</dbReference>
<dbReference type="Pfam" id="PF14765">
    <property type="entry name" value="PS-DH"/>
    <property type="match status" value="1"/>
</dbReference>
<feature type="domain" description="Ketosynthase family 3 (KS3)" evidence="7">
    <location>
        <begin position="8"/>
        <end position="429"/>
    </location>
</feature>
<dbReference type="InterPro" id="IPR016039">
    <property type="entry name" value="Thiolase-like"/>
</dbReference>
<dbReference type="InterPro" id="IPR016036">
    <property type="entry name" value="Malonyl_transacylase_ACP-bd"/>
</dbReference>
<dbReference type="RefSeq" id="XP_024692051.1">
    <property type="nucleotide sequence ID" value="XM_024841846.1"/>
</dbReference>
<evidence type="ECO:0000256" key="4">
    <source>
        <dbReference type="ARBA" id="ARBA00022679"/>
    </source>
</evidence>
<dbReference type="InterPro" id="IPR020843">
    <property type="entry name" value="ER"/>
</dbReference>
<dbReference type="InterPro" id="IPR020841">
    <property type="entry name" value="PKS_Beta-ketoAc_synthase_dom"/>
</dbReference>
<dbReference type="GO" id="GO:0032259">
    <property type="term" value="P:methylation"/>
    <property type="evidence" value="ECO:0007669"/>
    <property type="project" value="UniProtKB-KW"/>
</dbReference>
<dbReference type="Gene3D" id="3.90.180.10">
    <property type="entry name" value="Medium-chain alcohol dehydrogenases, catalytic domain"/>
    <property type="match status" value="1"/>
</dbReference>
<dbReference type="SUPFAM" id="SSF53335">
    <property type="entry name" value="S-adenosyl-L-methionine-dependent methyltransferases"/>
    <property type="match status" value="1"/>
</dbReference>
<dbReference type="Proteomes" id="UP000234254">
    <property type="component" value="Unassembled WGS sequence"/>
</dbReference>
<dbReference type="InterPro" id="IPR036291">
    <property type="entry name" value="NAD(P)-bd_dom_sf"/>
</dbReference>
<dbReference type="SUPFAM" id="SSF47336">
    <property type="entry name" value="ACP-like"/>
    <property type="match status" value="1"/>
</dbReference>
<dbReference type="Gene3D" id="3.40.50.150">
    <property type="entry name" value="Vaccinia Virus protein VP39"/>
    <property type="match status" value="1"/>
</dbReference>
<dbReference type="CDD" id="cd00833">
    <property type="entry name" value="PKS"/>
    <property type="match status" value="1"/>
</dbReference>
<dbReference type="Pfam" id="PF08659">
    <property type="entry name" value="KR"/>
    <property type="match status" value="1"/>
</dbReference>
<keyword evidence="10" id="KW-1185">Reference proteome</keyword>
<dbReference type="CDD" id="cd02440">
    <property type="entry name" value="AdoMet_MTases"/>
    <property type="match status" value="1"/>
</dbReference>
<sequence>MQPNRPRPSPIAIVGMAARLPGGVNSLSKFWEFLMEKKNGVCEVPGTRYNIDGFYHESLPHSVRSRQGYFLDEDLAMADPSFLPVFEHESSREPGNIDPQQRLLLEVAWECLENAGQSHNYRGRNIGCYTGTFGGDWAELASKDHQQENRLYVSTTGDFSLSSWLSWNLDLRGPTMTIETGCSSAMAGVHEACLSLQAGDCEAAIVAGTSLIFSPTLQSHVQDAGAISTSGICRTFDAAADGYGRGEALNAILIKRLDDAIADRDCIRAVIRASAINNDGRTPHISAPSVEGQEQLIRKTYAKAGIEDVDRTAFFECHGTGTVAGDTTEAAAVARVFRRGMYLGSIKPNFGHSEGASGITSIIKVALALENKTIPPNVHFCTPNPKIPFQKANLVVPVEATPWPVGKDERASVNNFGLGGTNVHMIMESTASVQLPNKPEISLRSRLVVCSARSQESLEKRIDDIVQYMRRFPTRLHDIAYTLGMRRGHMAHRAFAVSDGKIIESADMKRIDCYHPPTLVFVFTGQGAQWAGMGKGLWDTFPVFRESLARMDGVLQSLPDPPVWTLQDELLCTKSLARINDAALSQPLCCALQIGLVDLLALWGIAPAIVVGHSSGEIAGAYASGALTAAAAIVNAYYRGQVIHTSARHGSMLAVGLNRHEVIPYLQGDVVIGCENSQNSVTLSGDHESITETMSVIQKSHPDILCRQLRVEKAYHSPHMQEVSGLYEKKIAPWLPEQTPMIPMSSTVTGAILTDPELLNSRYWRQNLDSPVLFSSAVQSLLDDGPGRRIFLEIGPHATLSGPLRQILASHKNGTEYVYVPSLIRPDDPVKAMLDAAGTLHIYGFDRIDFEAINGPGSLLADLPPYPWIRSRRLWNESRPVQAWRLRSVPFHELLGARTLESVNIEPCWRNMLSLVNVPWLEDHKIRGRILFPGACYVAMAGVAVQQTTSCENYQIRQLNFKTALFIENDEPVELITSMRPVRISDHAESEWFEFSITSVMGKSETKHCTGQVRSVGSISEVSSASSSVSGYPRRVASKSWYRALRRAGLDFGLRFRGLKNITADPTSCRATAMVRTTDTVSVSPYIVHPIIIDQCLQLLSVAMCRGLARNLTTRCIPALLENLYVGPVSSAEARIHASTMAREGNFIPGSMEAATSEGVFLSLTGAVLYALDDNPPGAPESIVARTVWRPAPEFLPSEIQPQSCAVTDVEFEAVQNLTFLYAAETYAVIADIDIQDRPQHLHKYRNLLRSMSDEADDRLRTLSELCTRENIAVPPGTFADRKSCLAATSNWRQDGQHTYANIVFSAHAVQQTCVEIFEGRRDPLQWLVEDDILPSIYRTISQFDPATESFLQRLGHSKPGLRVLEVGSGTGALTEPVLRSLQTPIGVPLYSEYTFTDISAAFFGPAQERFSASSAMKYAVLDITKDPAQLGFELGAYDLVIAGNVLHGTPSLNQALQNIRALLTPGGLLMLQEICERSPLAEYVCGSLPGWWVGENDGRHDRPYVGVDHWQDEFDTAGFSKLKFISHSLSGQIATMITQCPSAVEPSKSISMLASSSRPAPWKMAIERAFAAEGCKATWYNQNWLPPTKEDVICLLDAEGPFIHDMTEDRFLTLKRFFLGRAEAITLWVTAPAQIHCQDPRYGAIHGFLRSVRVELGKSFLTMFEVDLQDESAPGHIYQVYRDLCSQRERRRGNLETEYAVYDGVIHVPRIYPVDLMAELPHRPVDAHTPKQLALGQIGVLSSFYWTPKDPTSPSPTDVVVEVKFIGLNFRDVAVAHGILGAPHEIGLEGSGIIIQVGSEVSNFQVGQRVAFLAPGCGGTVITVPASSLLRIPESWSLEDGATVPAVYSTVVYCLDFVGKLKAGQQSVLIHSACGGVGLAAIQLCRLRGAEVYATVGNADKVEYLVNTYQIPRSRIFYSRDASFYAGLMREINHRGVDIVLNSLSGELLHVSWNCVAKQGTMIEIGKRDILSHGMLPLSPFQHGRSFVVVDLFSVGSTLGHQLLEDNVQRYMDAGDIAPIRQASCFPACEVGAAIKCMQTGHHIGKILVRMPHQSDLSSLDVKPCPLPMTFSPEHSYFLSGGLGGVGRAISTWMVEQGARYFTYLSPHAGQTVEHRAFLAELAAQGCQAVAVVGQAENMQDVQTAIAQSARPVRGVIQLALDLKDSGLQDMAFPDWHAAYAPKAKGAWNLHQALEKTALDFFVLCGSLVGAAGNRRQSNYAAANTFMTALCLHRQSLGQPAGIVDLGGVEDVGYLADNPQIMQYFEAQGFKLLREHDVILGLRSQLQPCTMSQPSQSVIARHQLLVGLMSPKKSLEDYDDPRFHILSNMPTDDNEPNRGQLDDARISQFLLQVDADPSLLEQPSTEEFLVVQLGSKMSPTKAENLVALGQLPIDSLAAVEMRAWARRRLGVDVSPAEIAAAETVHGFALLAIRALRARHNQIADSS</sequence>
<dbReference type="Pfam" id="PF16197">
    <property type="entry name" value="KAsynt_C_assoc"/>
    <property type="match status" value="1"/>
</dbReference>
<reference evidence="9" key="1">
    <citation type="submission" date="2016-12" db="EMBL/GenBank/DDBJ databases">
        <title>The genomes of Aspergillus section Nigri reveals drivers in fungal speciation.</title>
        <authorList>
            <consortium name="DOE Joint Genome Institute"/>
            <person name="Vesth T.C."/>
            <person name="Nybo J."/>
            <person name="Theobald S."/>
            <person name="Brandl J."/>
            <person name="Frisvad J.C."/>
            <person name="Nielsen K.F."/>
            <person name="Lyhne E.K."/>
            <person name="Kogle M.E."/>
            <person name="Kuo A."/>
            <person name="Riley R."/>
            <person name="Clum A."/>
            <person name="Nolan M."/>
            <person name="Lipzen A."/>
            <person name="Salamov A."/>
            <person name="Henrissat B."/>
            <person name="Wiebenga A."/>
            <person name="De vries R.P."/>
            <person name="Grigoriev I.V."/>
            <person name="Mortensen U.H."/>
            <person name="Andersen M.R."/>
            <person name="Baker S.E."/>
        </authorList>
    </citation>
    <scope>NUCLEOTIDE SEQUENCE</scope>
    <source>
        <strain evidence="9">IBT 28561</strain>
    </source>
</reference>
<dbReference type="SMART" id="SM00827">
    <property type="entry name" value="PKS_AT"/>
    <property type="match status" value="1"/>
</dbReference>
<dbReference type="InterPro" id="IPR049551">
    <property type="entry name" value="PKS_DH_C"/>
</dbReference>
<dbReference type="InterPro" id="IPR049900">
    <property type="entry name" value="PKS_mFAS_DH"/>
</dbReference>
<dbReference type="InterPro" id="IPR018201">
    <property type="entry name" value="Ketoacyl_synth_AS"/>
</dbReference>
<dbReference type="GO" id="GO:0044550">
    <property type="term" value="P:secondary metabolite biosynthetic process"/>
    <property type="evidence" value="ECO:0007669"/>
    <property type="project" value="TreeGrafter"/>
</dbReference>
<evidence type="ECO:0000313" key="10">
    <source>
        <dbReference type="Proteomes" id="UP000234254"/>
    </source>
</evidence>
<dbReference type="Gene3D" id="3.40.366.10">
    <property type="entry name" value="Malonyl-Coenzyme A Acyl Carrier Protein, domain 2"/>
    <property type="match status" value="1"/>
</dbReference>
<dbReference type="Pfam" id="PF00109">
    <property type="entry name" value="ketoacyl-synt"/>
    <property type="match status" value="1"/>
</dbReference>
<dbReference type="InterPro" id="IPR029063">
    <property type="entry name" value="SAM-dependent_MTases_sf"/>
</dbReference>
<feature type="region of interest" description="N-terminal hotdog fold" evidence="6">
    <location>
        <begin position="892"/>
        <end position="1020"/>
    </location>
</feature>
<dbReference type="PANTHER" id="PTHR43775:SF49">
    <property type="entry name" value="SYNTHASE, PUTATIVE (JCVI)-RELATED"/>
    <property type="match status" value="1"/>
</dbReference>
<name>A0A2I1D0R9_ASPC2</name>
<dbReference type="GeneID" id="36549375"/>
<dbReference type="Gene3D" id="3.40.50.720">
    <property type="entry name" value="NAD(P)-binding Rossmann-like Domain"/>
    <property type="match status" value="2"/>
</dbReference>
<evidence type="ECO:0000259" key="8">
    <source>
        <dbReference type="PROSITE" id="PS52019"/>
    </source>
</evidence>
<dbReference type="Pfam" id="PF02801">
    <property type="entry name" value="Ketoacyl-synt_C"/>
    <property type="match status" value="1"/>
</dbReference>
<evidence type="ECO:0000256" key="6">
    <source>
        <dbReference type="PROSITE-ProRule" id="PRU01363"/>
    </source>
</evidence>
<dbReference type="Pfam" id="PF08242">
    <property type="entry name" value="Methyltransf_12"/>
    <property type="match status" value="1"/>
</dbReference>
<dbReference type="PANTHER" id="PTHR43775">
    <property type="entry name" value="FATTY ACID SYNTHASE"/>
    <property type="match status" value="1"/>
</dbReference>
<dbReference type="Pfam" id="PF00698">
    <property type="entry name" value="Acyl_transf_1"/>
    <property type="match status" value="1"/>
</dbReference>
<feature type="active site" description="Proton acceptor; for dehydratase activity" evidence="6">
    <location>
        <position position="924"/>
    </location>
</feature>
<dbReference type="SMART" id="SM00822">
    <property type="entry name" value="PKS_KR"/>
    <property type="match status" value="1"/>
</dbReference>
<dbReference type="PROSITE" id="PS52019">
    <property type="entry name" value="PKS_MFAS_DH"/>
    <property type="match status" value="1"/>
</dbReference>
<organism evidence="9 10">
    <name type="scientific">Aspergillus campestris (strain IBT 28561)</name>
    <dbReference type="NCBI Taxonomy" id="1392248"/>
    <lineage>
        <taxon>Eukaryota</taxon>
        <taxon>Fungi</taxon>
        <taxon>Dikarya</taxon>
        <taxon>Ascomycota</taxon>
        <taxon>Pezizomycotina</taxon>
        <taxon>Eurotiomycetes</taxon>
        <taxon>Eurotiomycetidae</taxon>
        <taxon>Eurotiales</taxon>
        <taxon>Aspergillaceae</taxon>
        <taxon>Aspergillus</taxon>
        <taxon>Aspergillus subgen. Circumdati</taxon>
    </lineage>
</organism>
<dbReference type="SMART" id="SM00825">
    <property type="entry name" value="PKS_KS"/>
    <property type="match status" value="1"/>
</dbReference>
<dbReference type="InterPro" id="IPR013217">
    <property type="entry name" value="Methyltransf_12"/>
</dbReference>
<dbReference type="PROSITE" id="PS00606">
    <property type="entry name" value="KS3_1"/>
    <property type="match status" value="1"/>
</dbReference>
<feature type="domain" description="PKS/mFAS DH" evidence="8">
    <location>
        <begin position="892"/>
        <end position="1178"/>
    </location>
</feature>
<evidence type="ECO:0000256" key="1">
    <source>
        <dbReference type="ARBA" id="ARBA00022450"/>
    </source>
</evidence>
<gene>
    <name evidence="9" type="ORF">P168DRAFT_344428</name>
</gene>
<dbReference type="InterPro" id="IPR014030">
    <property type="entry name" value="Ketoacyl_synth_N"/>
</dbReference>
<dbReference type="GO" id="GO:0016491">
    <property type="term" value="F:oxidoreductase activity"/>
    <property type="evidence" value="ECO:0007669"/>
    <property type="project" value="InterPro"/>
</dbReference>
<dbReference type="Gene3D" id="3.40.47.10">
    <property type="match status" value="1"/>
</dbReference>
<proteinExistence type="predicted"/>
<dbReference type="SMART" id="SM00826">
    <property type="entry name" value="PKS_DH"/>
    <property type="match status" value="1"/>
</dbReference>
<dbReference type="InterPro" id="IPR050091">
    <property type="entry name" value="PKS_NRPS_Biosynth_Enz"/>
</dbReference>
<dbReference type="VEuPathDB" id="FungiDB:P168DRAFT_344428"/>
<dbReference type="InterPro" id="IPR032821">
    <property type="entry name" value="PKS_assoc"/>
</dbReference>
<dbReference type="InterPro" id="IPR001227">
    <property type="entry name" value="Ac_transferase_dom_sf"/>
</dbReference>
<keyword evidence="2" id="KW-0597">Phosphoprotein</keyword>
<dbReference type="InterPro" id="IPR020807">
    <property type="entry name" value="PKS_DH"/>
</dbReference>
<dbReference type="InterPro" id="IPR016035">
    <property type="entry name" value="Acyl_Trfase/lysoPLipase"/>
</dbReference>
<dbReference type="InterPro" id="IPR014043">
    <property type="entry name" value="Acyl_transferase_dom"/>
</dbReference>
<dbReference type="SMART" id="SM00829">
    <property type="entry name" value="PKS_ER"/>
    <property type="match status" value="1"/>
</dbReference>
<dbReference type="InterPro" id="IPR036736">
    <property type="entry name" value="ACP-like_sf"/>
</dbReference>
<dbReference type="GO" id="GO:0004315">
    <property type="term" value="F:3-oxoacyl-[acyl-carrier-protein] synthase activity"/>
    <property type="evidence" value="ECO:0007669"/>
    <property type="project" value="InterPro"/>
</dbReference>
<dbReference type="SUPFAM" id="SSF50129">
    <property type="entry name" value="GroES-like"/>
    <property type="match status" value="1"/>
</dbReference>
<dbReference type="GO" id="GO:0004312">
    <property type="term" value="F:fatty acid synthase activity"/>
    <property type="evidence" value="ECO:0007669"/>
    <property type="project" value="TreeGrafter"/>
</dbReference>
<keyword evidence="1" id="KW-0596">Phosphopantetheine</keyword>
<feature type="active site" description="Proton donor; for dehydratase activity" evidence="6">
    <location>
        <position position="1094"/>
    </location>
</feature>
<dbReference type="EMBL" id="MSFM01000007">
    <property type="protein sequence ID" value="PKY03457.1"/>
    <property type="molecule type" value="Genomic_DNA"/>
</dbReference>
<dbReference type="PROSITE" id="PS52004">
    <property type="entry name" value="KS3_2"/>
    <property type="match status" value="1"/>
</dbReference>
<keyword evidence="4" id="KW-0808">Transferase</keyword>
<dbReference type="OrthoDB" id="329835at2759"/>
<evidence type="ECO:0000313" key="9">
    <source>
        <dbReference type="EMBL" id="PKY03457.1"/>
    </source>
</evidence>
<comment type="caution">
    <text evidence="9">The sequence shown here is derived from an EMBL/GenBank/DDBJ whole genome shotgun (WGS) entry which is preliminary data.</text>
</comment>
<dbReference type="InterPro" id="IPR013154">
    <property type="entry name" value="ADH-like_N"/>
</dbReference>
<dbReference type="GO" id="GO:0008168">
    <property type="term" value="F:methyltransferase activity"/>
    <property type="evidence" value="ECO:0007669"/>
    <property type="project" value="UniProtKB-KW"/>
</dbReference>
<evidence type="ECO:0000259" key="7">
    <source>
        <dbReference type="PROSITE" id="PS52004"/>
    </source>
</evidence>
<keyword evidence="3" id="KW-0489">Methyltransferase</keyword>
<evidence type="ECO:0000256" key="3">
    <source>
        <dbReference type="ARBA" id="ARBA00022603"/>
    </source>
</evidence>
<dbReference type="InterPro" id="IPR042104">
    <property type="entry name" value="PKS_dehydratase_sf"/>
</dbReference>
<dbReference type="InterPro" id="IPR013968">
    <property type="entry name" value="PKS_KR"/>
</dbReference>
<protein>
    <submittedName>
        <fullName evidence="9">Ketoacyl-synt-domain-containing protein</fullName>
    </submittedName>
</protein>
<evidence type="ECO:0000256" key="2">
    <source>
        <dbReference type="ARBA" id="ARBA00022553"/>
    </source>
</evidence>
<dbReference type="CDD" id="cd05195">
    <property type="entry name" value="enoyl_red"/>
    <property type="match status" value="1"/>
</dbReference>
<dbReference type="InterPro" id="IPR057326">
    <property type="entry name" value="KR_dom"/>
</dbReference>
<accession>A0A2I1D0R9</accession>
<dbReference type="SUPFAM" id="SSF52151">
    <property type="entry name" value="FabD/lysophospholipase-like"/>
    <property type="match status" value="1"/>
</dbReference>
<dbReference type="Pfam" id="PF13602">
    <property type="entry name" value="ADH_zinc_N_2"/>
    <property type="match status" value="1"/>
</dbReference>
<dbReference type="InterPro" id="IPR011032">
    <property type="entry name" value="GroES-like_sf"/>
</dbReference>
<dbReference type="Pfam" id="PF08240">
    <property type="entry name" value="ADH_N"/>
    <property type="match status" value="1"/>
</dbReference>
<dbReference type="SUPFAM" id="SSF55048">
    <property type="entry name" value="Probable ACP-binding domain of malonyl-CoA ACP transacylase"/>
    <property type="match status" value="1"/>
</dbReference>
<dbReference type="InterPro" id="IPR014031">
    <property type="entry name" value="Ketoacyl_synth_C"/>
</dbReference>
<dbReference type="GO" id="GO:0006633">
    <property type="term" value="P:fatty acid biosynthetic process"/>
    <property type="evidence" value="ECO:0007669"/>
    <property type="project" value="InterPro"/>
</dbReference>
<dbReference type="SUPFAM" id="SSF53901">
    <property type="entry name" value="Thiolase-like"/>
    <property type="match status" value="1"/>
</dbReference>
<feature type="region of interest" description="C-terminal hotdog fold" evidence="6">
    <location>
        <begin position="1033"/>
        <end position="1178"/>
    </location>
</feature>
<dbReference type="InterPro" id="IPR049552">
    <property type="entry name" value="PKS_DH_N"/>
</dbReference>
<dbReference type="Pfam" id="PF21089">
    <property type="entry name" value="PKS_DH_N"/>
    <property type="match status" value="1"/>
</dbReference>